<evidence type="ECO:0000256" key="2">
    <source>
        <dbReference type="ARBA" id="ARBA00002322"/>
    </source>
</evidence>
<dbReference type="InterPro" id="IPR000823">
    <property type="entry name" value="Peroxidase_pln"/>
</dbReference>
<keyword evidence="21" id="KW-1133">Transmembrane helix</keyword>
<feature type="binding site" evidence="17">
    <location>
        <position position="90"/>
    </location>
    <ligand>
        <name>Ca(2+)</name>
        <dbReference type="ChEBI" id="CHEBI:29108"/>
        <label>1</label>
    </ligand>
</feature>
<reference evidence="23" key="2">
    <citation type="submission" date="2023-06" db="EMBL/GenBank/DDBJ databases">
        <authorList>
            <person name="Ma L."/>
            <person name="Liu K.-W."/>
            <person name="Li Z."/>
            <person name="Hsiao Y.-Y."/>
            <person name="Qi Y."/>
            <person name="Fu T."/>
            <person name="Tang G."/>
            <person name="Zhang D."/>
            <person name="Sun W.-H."/>
            <person name="Liu D.-K."/>
            <person name="Li Y."/>
            <person name="Chen G.-Z."/>
            <person name="Liu X.-D."/>
            <person name="Liao X.-Y."/>
            <person name="Jiang Y.-T."/>
            <person name="Yu X."/>
            <person name="Hao Y."/>
            <person name="Huang J."/>
            <person name="Zhao X.-W."/>
            <person name="Ke S."/>
            <person name="Chen Y.-Y."/>
            <person name="Wu W.-L."/>
            <person name="Hsu J.-L."/>
            <person name="Lin Y.-F."/>
            <person name="Huang M.-D."/>
            <person name="Li C.-Y."/>
            <person name="Huang L."/>
            <person name="Wang Z.-W."/>
            <person name="Zhao X."/>
            <person name="Zhong W.-Y."/>
            <person name="Peng D.-H."/>
            <person name="Ahmad S."/>
            <person name="Lan S."/>
            <person name="Zhang J.-S."/>
            <person name="Tsai W.-C."/>
            <person name="Van De Peer Y."/>
            <person name="Liu Z.-J."/>
        </authorList>
    </citation>
    <scope>NUCLEOTIDE SEQUENCE</scope>
    <source>
        <strain evidence="23">CP</strain>
        <tissue evidence="23">Leaves</tissue>
    </source>
</reference>
<keyword evidence="7 17" id="KW-0479">Metal-binding</keyword>
<dbReference type="GO" id="GO:0042744">
    <property type="term" value="P:hydrogen peroxide catabolic process"/>
    <property type="evidence" value="ECO:0007669"/>
    <property type="project" value="UniProtKB-KW"/>
</dbReference>
<feature type="binding site" evidence="17">
    <location>
        <position position="77"/>
    </location>
    <ligand>
        <name>Ca(2+)</name>
        <dbReference type="ChEBI" id="CHEBI:29108"/>
        <label>1</label>
    </ligand>
</feature>
<feature type="chain" id="PRO_5043112996" description="Peroxidase" evidence="20">
    <location>
        <begin position="25"/>
        <end position="363"/>
    </location>
</feature>
<evidence type="ECO:0000256" key="1">
    <source>
        <dbReference type="ARBA" id="ARBA00000189"/>
    </source>
</evidence>
<comment type="cofactor">
    <cofactor evidence="17 20">
        <name>Ca(2+)</name>
        <dbReference type="ChEBI" id="CHEBI:29108"/>
    </cofactor>
    <text evidence="17 20">Binds 2 calcium ions per subunit.</text>
</comment>
<evidence type="ECO:0000256" key="9">
    <source>
        <dbReference type="ARBA" id="ARBA00022837"/>
    </source>
</evidence>
<feature type="domain" description="Plant heme peroxidase family profile" evidence="22">
    <location>
        <begin position="26"/>
        <end position="326"/>
    </location>
</feature>
<feature type="site" description="Transition state stabilizer" evidence="18">
    <location>
        <position position="63"/>
    </location>
</feature>
<feature type="signal peptide" evidence="20">
    <location>
        <begin position="1"/>
        <end position="24"/>
    </location>
</feature>
<keyword evidence="14 20" id="KW-0376">Hydrogen peroxide</keyword>
<feature type="binding site" description="axial binding residue" evidence="17">
    <location>
        <position position="193"/>
    </location>
    <ligand>
        <name>heme b</name>
        <dbReference type="ChEBI" id="CHEBI:60344"/>
    </ligand>
    <ligandPart>
        <name>Fe</name>
        <dbReference type="ChEBI" id="CHEBI:18248"/>
    </ligandPart>
</feature>
<evidence type="ECO:0000259" key="22">
    <source>
        <dbReference type="PROSITE" id="PS50873"/>
    </source>
</evidence>
<evidence type="ECO:0000256" key="16">
    <source>
        <dbReference type="PIRSR" id="PIRSR600823-2"/>
    </source>
</evidence>
<gene>
    <name evidence="23" type="primary">PRX74</name>
    <name evidence="23" type="ORF">QJS10_CPB21g00863</name>
</gene>
<feature type="transmembrane region" description="Helical" evidence="21">
    <location>
        <begin position="332"/>
        <end position="357"/>
    </location>
</feature>
<dbReference type="GO" id="GO:0006979">
    <property type="term" value="P:response to oxidative stress"/>
    <property type="evidence" value="ECO:0007669"/>
    <property type="project" value="UniProtKB-UniRule"/>
</dbReference>
<feature type="active site" description="Proton acceptor" evidence="15">
    <location>
        <position position="67"/>
    </location>
</feature>
<proteinExistence type="inferred from homology"/>
<evidence type="ECO:0000256" key="3">
    <source>
        <dbReference type="ARBA" id="ARBA00006873"/>
    </source>
</evidence>
<keyword evidence="21" id="KW-0812">Transmembrane</keyword>
<feature type="binding site" evidence="17">
    <location>
        <position position="194"/>
    </location>
    <ligand>
        <name>Ca(2+)</name>
        <dbReference type="ChEBI" id="CHEBI:29108"/>
        <label>2</label>
    </ligand>
</feature>
<comment type="subcellular location">
    <subcellularLocation>
        <location evidence="20">Secreted</location>
    </subcellularLocation>
</comment>
<keyword evidence="12 19" id="KW-1015">Disulfide bond</keyword>
<dbReference type="GO" id="GO:0140825">
    <property type="term" value="F:lactoperoxidase activity"/>
    <property type="evidence" value="ECO:0007669"/>
    <property type="project" value="UniProtKB-EC"/>
</dbReference>
<evidence type="ECO:0000256" key="20">
    <source>
        <dbReference type="RuleBase" id="RU362060"/>
    </source>
</evidence>
<evidence type="ECO:0000256" key="6">
    <source>
        <dbReference type="ARBA" id="ARBA00022617"/>
    </source>
</evidence>
<evidence type="ECO:0000256" key="7">
    <source>
        <dbReference type="ARBA" id="ARBA00022723"/>
    </source>
</evidence>
<feature type="binding site" evidence="17">
    <location>
        <position position="73"/>
    </location>
    <ligand>
        <name>Ca(2+)</name>
        <dbReference type="ChEBI" id="CHEBI:29108"/>
        <label>1</label>
    </ligand>
</feature>
<reference evidence="23" key="1">
    <citation type="journal article" date="2023" name="Nat. Commun.">
        <title>Diploid and tetraploid genomes of Acorus and the evolution of monocots.</title>
        <authorList>
            <person name="Ma L."/>
            <person name="Liu K.W."/>
            <person name="Li Z."/>
            <person name="Hsiao Y.Y."/>
            <person name="Qi Y."/>
            <person name="Fu T."/>
            <person name="Tang G.D."/>
            <person name="Zhang D."/>
            <person name="Sun W.H."/>
            <person name="Liu D.K."/>
            <person name="Li Y."/>
            <person name="Chen G.Z."/>
            <person name="Liu X.D."/>
            <person name="Liao X.Y."/>
            <person name="Jiang Y.T."/>
            <person name="Yu X."/>
            <person name="Hao Y."/>
            <person name="Huang J."/>
            <person name="Zhao X.W."/>
            <person name="Ke S."/>
            <person name="Chen Y.Y."/>
            <person name="Wu W.L."/>
            <person name="Hsu J.L."/>
            <person name="Lin Y.F."/>
            <person name="Huang M.D."/>
            <person name="Li C.Y."/>
            <person name="Huang L."/>
            <person name="Wang Z.W."/>
            <person name="Zhao X."/>
            <person name="Zhong W.Y."/>
            <person name="Peng D.H."/>
            <person name="Ahmad S."/>
            <person name="Lan S."/>
            <person name="Zhang J.S."/>
            <person name="Tsai W.C."/>
            <person name="Van de Peer Y."/>
            <person name="Liu Z.J."/>
        </authorList>
    </citation>
    <scope>NUCLEOTIDE SEQUENCE</scope>
    <source>
        <strain evidence="23">CP</strain>
    </source>
</reference>
<evidence type="ECO:0000313" key="24">
    <source>
        <dbReference type="Proteomes" id="UP001180020"/>
    </source>
</evidence>
<dbReference type="Proteomes" id="UP001180020">
    <property type="component" value="Unassembled WGS sequence"/>
</dbReference>
<dbReference type="Pfam" id="PF00141">
    <property type="entry name" value="peroxidase"/>
    <property type="match status" value="1"/>
</dbReference>
<dbReference type="InterPro" id="IPR010255">
    <property type="entry name" value="Haem_peroxidase_sf"/>
</dbReference>
<dbReference type="FunFam" id="1.10.520.10:FF:000001">
    <property type="entry name" value="Peroxidase"/>
    <property type="match status" value="1"/>
</dbReference>
<dbReference type="PRINTS" id="PR00461">
    <property type="entry name" value="PLPEROXIDASE"/>
</dbReference>
<feature type="binding site" evidence="17">
    <location>
        <position position="256"/>
    </location>
    <ligand>
        <name>Ca(2+)</name>
        <dbReference type="ChEBI" id="CHEBI:29108"/>
        <label>2</label>
    </ligand>
</feature>
<comment type="function">
    <text evidence="2">Removal of H(2)O(2), oxidation of toxic reductants, biosynthesis and degradation of lignin, suberization, auxin catabolism, response to environmental stresses such as wounding, pathogen attack and oxidative stress. These functions might be dependent on each isozyme/isoform in each plant tissue.</text>
</comment>
<feature type="binding site" evidence="16">
    <location>
        <position position="163"/>
    </location>
    <ligand>
        <name>substrate</name>
    </ligand>
</feature>
<feature type="disulfide bond" evidence="19">
    <location>
        <begin position="200"/>
        <end position="235"/>
    </location>
</feature>
<evidence type="ECO:0000256" key="13">
    <source>
        <dbReference type="ARBA" id="ARBA00023180"/>
    </source>
</evidence>
<keyword evidence="5 20" id="KW-0575">Peroxidase</keyword>
<keyword evidence="4 20" id="KW-0964">Secreted</keyword>
<dbReference type="PRINTS" id="PR00458">
    <property type="entry name" value="PEROXIDASE"/>
</dbReference>
<dbReference type="PROSITE" id="PS00436">
    <property type="entry name" value="PEROXIDASE_2"/>
    <property type="match status" value="1"/>
</dbReference>
<comment type="similarity">
    <text evidence="20">Belongs to the peroxidase family. Classical plant (class III) peroxidase subfamily.</text>
</comment>
<keyword evidence="24" id="KW-1185">Reference proteome</keyword>
<keyword evidence="11 17" id="KW-0408">Iron</keyword>
<keyword evidence="13" id="KW-0325">Glycoprotein</keyword>
<keyword evidence="21" id="KW-0472">Membrane</keyword>
<evidence type="ECO:0000256" key="21">
    <source>
        <dbReference type="SAM" id="Phobius"/>
    </source>
</evidence>
<dbReference type="AlphaFoldDB" id="A0AAV9C6S5"/>
<protein>
    <recommendedName>
        <fullName evidence="20">Peroxidase</fullName>
        <ecNumber evidence="20">1.11.1.7</ecNumber>
    </recommendedName>
</protein>
<comment type="catalytic activity">
    <reaction evidence="1 20">
        <text>2 a phenolic donor + H2O2 = 2 a phenolic radical donor + 2 H2O</text>
        <dbReference type="Rhea" id="RHEA:56136"/>
        <dbReference type="ChEBI" id="CHEBI:15377"/>
        <dbReference type="ChEBI" id="CHEBI:16240"/>
        <dbReference type="ChEBI" id="CHEBI:139520"/>
        <dbReference type="ChEBI" id="CHEBI:139521"/>
        <dbReference type="EC" id="1.11.1.7"/>
    </reaction>
</comment>
<evidence type="ECO:0000256" key="18">
    <source>
        <dbReference type="PIRSR" id="PIRSR600823-4"/>
    </source>
</evidence>
<feature type="disulfide bond" evidence="19">
    <location>
        <begin position="69"/>
        <end position="74"/>
    </location>
</feature>
<accession>A0AAV9C6S5</accession>
<name>A0AAV9C6S5_ACOCL</name>
<evidence type="ECO:0000256" key="19">
    <source>
        <dbReference type="PIRSR" id="PIRSR600823-5"/>
    </source>
</evidence>
<comment type="caution">
    <text evidence="23">The sequence shown here is derived from an EMBL/GenBank/DDBJ whole genome shotgun (WGS) entry which is preliminary data.</text>
</comment>
<keyword evidence="9 17" id="KW-0106">Calcium</keyword>
<dbReference type="GO" id="GO:0046872">
    <property type="term" value="F:metal ion binding"/>
    <property type="evidence" value="ECO:0007669"/>
    <property type="project" value="UniProtKB-UniRule"/>
</dbReference>
<dbReference type="GO" id="GO:0005576">
    <property type="term" value="C:extracellular region"/>
    <property type="evidence" value="ECO:0007669"/>
    <property type="project" value="UniProtKB-SubCell"/>
</dbReference>
<dbReference type="InterPro" id="IPR019793">
    <property type="entry name" value="Peroxidases_heam-ligand_BS"/>
</dbReference>
<dbReference type="InterPro" id="IPR002016">
    <property type="entry name" value="Haem_peroxidase"/>
</dbReference>
<keyword evidence="10 20" id="KW-0560">Oxidoreductase</keyword>
<sequence length="363" mass="39406">MASNTLFTLSTTLSLLLVLSTADAQDLKVGFYAKSCPNLEAIVFKTTARFIGVAPTLAAPLLRMHFHDCFIRGCEGSILLNTTNKNAPAEKDAPPNLSLRGYHVIDAVKAAVEKACPGVVSCADLLALVARDVVTQIKGPHWQVETGRRDGKVSIALETRNLPPPSANITLLKSMFGAVGLNAKDIVVLSGAHTIGNSHCSSFSNRIYNYSGRADFTDTDPKLDSEYVPRLRSKCRSPNDLTTIVEMDPGSFRTFDSDYYKLVSKRRGIFESDAALLSDPETKAYVARRINGPIEEFFRDFGESMVKMGRMESSQGRMGRSGSNAGLSIARFVFPACIALHVSLVLVVCSYVVCSYVSCVDGI</sequence>
<feature type="binding site" evidence="17">
    <location>
        <position position="248"/>
    </location>
    <ligand>
        <name>Ca(2+)</name>
        <dbReference type="ChEBI" id="CHEBI:29108"/>
        <label>2</label>
    </ligand>
</feature>
<dbReference type="Gene3D" id="1.10.520.10">
    <property type="match status" value="1"/>
</dbReference>
<feature type="disulfide bond" evidence="19">
    <location>
        <begin position="36"/>
        <end position="116"/>
    </location>
</feature>
<dbReference type="InterPro" id="IPR033905">
    <property type="entry name" value="Secretory_peroxidase"/>
</dbReference>
<dbReference type="EC" id="1.11.1.7" evidence="20"/>
<evidence type="ECO:0000256" key="10">
    <source>
        <dbReference type="ARBA" id="ARBA00023002"/>
    </source>
</evidence>
<dbReference type="InterPro" id="IPR019794">
    <property type="entry name" value="Peroxidases_AS"/>
</dbReference>
<evidence type="ECO:0000256" key="8">
    <source>
        <dbReference type="ARBA" id="ARBA00022729"/>
    </source>
</evidence>
<keyword evidence="6 20" id="KW-0349">Heme</keyword>
<comment type="similarity">
    <text evidence="3">Belongs to the peroxidase family. Ascorbate peroxidase subfamily.</text>
</comment>
<evidence type="ECO:0000256" key="15">
    <source>
        <dbReference type="PIRSR" id="PIRSR600823-1"/>
    </source>
</evidence>
<evidence type="ECO:0000256" key="4">
    <source>
        <dbReference type="ARBA" id="ARBA00022525"/>
    </source>
</evidence>
<dbReference type="FunFam" id="1.10.420.10:FF:000008">
    <property type="entry name" value="Peroxidase"/>
    <property type="match status" value="1"/>
</dbReference>
<evidence type="ECO:0000256" key="5">
    <source>
        <dbReference type="ARBA" id="ARBA00022559"/>
    </source>
</evidence>
<feature type="binding site" evidence="17">
    <location>
        <position position="68"/>
    </location>
    <ligand>
        <name>Ca(2+)</name>
        <dbReference type="ChEBI" id="CHEBI:29108"/>
        <label>1</label>
    </ligand>
</feature>
<dbReference type="CDD" id="cd00693">
    <property type="entry name" value="secretory_peroxidase"/>
    <property type="match status" value="1"/>
</dbReference>
<dbReference type="PROSITE" id="PS00435">
    <property type="entry name" value="PEROXIDASE_1"/>
    <property type="match status" value="1"/>
</dbReference>
<evidence type="ECO:0000256" key="12">
    <source>
        <dbReference type="ARBA" id="ARBA00023157"/>
    </source>
</evidence>
<evidence type="ECO:0000256" key="17">
    <source>
        <dbReference type="PIRSR" id="PIRSR600823-3"/>
    </source>
</evidence>
<dbReference type="EMBL" id="JAUJYO010000021">
    <property type="protein sequence ID" value="KAK1284803.1"/>
    <property type="molecule type" value="Genomic_DNA"/>
</dbReference>
<evidence type="ECO:0000313" key="23">
    <source>
        <dbReference type="EMBL" id="KAK1284803.1"/>
    </source>
</evidence>
<dbReference type="PANTHER" id="PTHR31235">
    <property type="entry name" value="PEROXIDASE 25-RELATED"/>
    <property type="match status" value="1"/>
</dbReference>
<dbReference type="SUPFAM" id="SSF48113">
    <property type="entry name" value="Heme-dependent peroxidases"/>
    <property type="match status" value="1"/>
</dbReference>
<dbReference type="GO" id="GO:0020037">
    <property type="term" value="F:heme binding"/>
    <property type="evidence" value="ECO:0007669"/>
    <property type="project" value="UniProtKB-UniRule"/>
</dbReference>
<organism evidence="23 24">
    <name type="scientific">Acorus calamus</name>
    <name type="common">Sweet flag</name>
    <dbReference type="NCBI Taxonomy" id="4465"/>
    <lineage>
        <taxon>Eukaryota</taxon>
        <taxon>Viridiplantae</taxon>
        <taxon>Streptophyta</taxon>
        <taxon>Embryophyta</taxon>
        <taxon>Tracheophyta</taxon>
        <taxon>Spermatophyta</taxon>
        <taxon>Magnoliopsida</taxon>
        <taxon>Liliopsida</taxon>
        <taxon>Acoraceae</taxon>
        <taxon>Acorus</taxon>
    </lineage>
</organism>
<keyword evidence="8 20" id="KW-0732">Signal</keyword>
<evidence type="ECO:0000256" key="14">
    <source>
        <dbReference type="ARBA" id="ARBA00023324"/>
    </source>
</evidence>
<dbReference type="PROSITE" id="PS50873">
    <property type="entry name" value="PEROXIDASE_4"/>
    <property type="match status" value="1"/>
</dbReference>
<evidence type="ECO:0000256" key="11">
    <source>
        <dbReference type="ARBA" id="ARBA00023004"/>
    </source>
</evidence>
<comment type="cofactor">
    <cofactor evidence="17 20">
        <name>heme b</name>
        <dbReference type="ChEBI" id="CHEBI:60344"/>
    </cofactor>
    <text evidence="17 20">Binds 1 heme b (iron(II)-protoporphyrin IX) group per subunit.</text>
</comment>
<dbReference type="Gene3D" id="1.10.420.10">
    <property type="entry name" value="Peroxidase, domain 2"/>
    <property type="match status" value="1"/>
</dbReference>